<evidence type="ECO:0000256" key="2">
    <source>
        <dbReference type="ARBA" id="ARBA00010393"/>
    </source>
</evidence>
<comment type="subcellular location">
    <subcellularLocation>
        <location evidence="1">Cytoplasm</location>
    </subcellularLocation>
</comment>
<comment type="similarity">
    <text evidence="2">Belongs to the PhoH family.</text>
</comment>
<name>A0A6F8ZJJ1_9FIRM</name>
<dbReference type="KEGG" id="hfv:R50_2126"/>
<gene>
    <name evidence="8" type="primary">phoH</name>
    <name evidence="8" type="ORF">R50_2126</name>
</gene>
<dbReference type="FunFam" id="3.40.50.300:FF:000013">
    <property type="entry name" value="PhoH family ATPase"/>
    <property type="match status" value="1"/>
</dbReference>
<dbReference type="Proteomes" id="UP000503399">
    <property type="component" value="Chromosome"/>
</dbReference>
<evidence type="ECO:0000256" key="1">
    <source>
        <dbReference type="ARBA" id="ARBA00004496"/>
    </source>
</evidence>
<organism evidence="8 9">
    <name type="scientific">Candidatus Hydrogenisulfobacillus filiaventi</name>
    <dbReference type="NCBI Taxonomy" id="2707344"/>
    <lineage>
        <taxon>Bacteria</taxon>
        <taxon>Bacillati</taxon>
        <taxon>Bacillota</taxon>
        <taxon>Clostridia</taxon>
        <taxon>Eubacteriales</taxon>
        <taxon>Clostridiales Family XVII. Incertae Sedis</taxon>
        <taxon>Candidatus Hydrogenisulfobacillus</taxon>
    </lineage>
</organism>
<evidence type="ECO:0000313" key="9">
    <source>
        <dbReference type="Proteomes" id="UP000503399"/>
    </source>
</evidence>
<dbReference type="SUPFAM" id="SSF52540">
    <property type="entry name" value="P-loop containing nucleoside triphosphate hydrolases"/>
    <property type="match status" value="1"/>
</dbReference>
<dbReference type="SUPFAM" id="SSF54791">
    <property type="entry name" value="Eukaryotic type KH-domain (KH-domain type I)"/>
    <property type="match status" value="1"/>
</dbReference>
<dbReference type="AlphaFoldDB" id="A0A6F8ZJJ1"/>
<keyword evidence="5" id="KW-0067">ATP-binding</keyword>
<evidence type="ECO:0000256" key="5">
    <source>
        <dbReference type="ARBA" id="ARBA00022840"/>
    </source>
</evidence>
<keyword evidence="9" id="KW-1185">Reference proteome</keyword>
<dbReference type="GO" id="GO:0003723">
    <property type="term" value="F:RNA binding"/>
    <property type="evidence" value="ECO:0007669"/>
    <property type="project" value="InterPro"/>
</dbReference>
<evidence type="ECO:0000259" key="7">
    <source>
        <dbReference type="Pfam" id="PF02562"/>
    </source>
</evidence>
<dbReference type="InterPro" id="IPR003714">
    <property type="entry name" value="PhoH"/>
</dbReference>
<dbReference type="InterPro" id="IPR036612">
    <property type="entry name" value="KH_dom_type_1_sf"/>
</dbReference>
<dbReference type="GO" id="GO:0005829">
    <property type="term" value="C:cytosol"/>
    <property type="evidence" value="ECO:0007669"/>
    <property type="project" value="TreeGrafter"/>
</dbReference>
<dbReference type="InterPro" id="IPR027417">
    <property type="entry name" value="P-loop_NTPase"/>
</dbReference>
<evidence type="ECO:0000256" key="3">
    <source>
        <dbReference type="ARBA" id="ARBA00022490"/>
    </source>
</evidence>
<sequence length="325" mass="35268">MPPTQQWVIADNRAASTLLGRGEETLKILEDAFGVRLTARGNMVAIAGSDEAQSQVREALDLLAEWAYAGEAVRPEVVRAAAAAVQEGSQREFRHLLTETVLTTGQGKPVRPRTVGQQLYIEAIRTHELVFGVGPAGTGKTYLAVAMAVRALRNHEVSRIVLTRPAVEAGEKLGFLPGALEEKVDPYLRPLYDALFEMLGSEAALRYRERGQIEVAPLAYMRGRSLTQSFIILDEAQNTTHEQMKMFLTRLGQGSRAVVTGDLTQVDLPRGTASGLATASRILARVPGIAVVTLDHRDVVRHPLVAAIVAAYEAAEAADREGNDR</sequence>
<keyword evidence="4" id="KW-0547">Nucleotide-binding</keyword>
<keyword evidence="3" id="KW-0963">Cytoplasm</keyword>
<dbReference type="GO" id="GO:0005524">
    <property type="term" value="F:ATP binding"/>
    <property type="evidence" value="ECO:0007669"/>
    <property type="project" value="UniProtKB-KW"/>
</dbReference>
<evidence type="ECO:0000256" key="4">
    <source>
        <dbReference type="ARBA" id="ARBA00022741"/>
    </source>
</evidence>
<reference evidence="8 9" key="1">
    <citation type="submission" date="2020-02" db="EMBL/GenBank/DDBJ databases">
        <authorList>
            <person name="Hogendoorn C."/>
        </authorList>
    </citation>
    <scope>NUCLEOTIDE SEQUENCE [LARGE SCALE GENOMIC DNA]</scope>
    <source>
        <strain evidence="8">R501</strain>
    </source>
</reference>
<feature type="domain" description="PhoH-like protein" evidence="7">
    <location>
        <begin position="110"/>
        <end position="313"/>
    </location>
</feature>
<evidence type="ECO:0000313" key="8">
    <source>
        <dbReference type="EMBL" id="CAB1129623.1"/>
    </source>
</evidence>
<dbReference type="PANTHER" id="PTHR30473">
    <property type="entry name" value="PROTEIN PHOH"/>
    <property type="match status" value="1"/>
</dbReference>
<evidence type="ECO:0000256" key="6">
    <source>
        <dbReference type="ARBA" id="ARBA00039970"/>
    </source>
</evidence>
<dbReference type="InterPro" id="IPR051451">
    <property type="entry name" value="PhoH2-like"/>
</dbReference>
<dbReference type="PANTHER" id="PTHR30473:SF1">
    <property type="entry name" value="PHOH-LIKE PROTEIN"/>
    <property type="match status" value="1"/>
</dbReference>
<proteinExistence type="inferred from homology"/>
<dbReference type="Gene3D" id="3.40.50.300">
    <property type="entry name" value="P-loop containing nucleotide triphosphate hydrolases"/>
    <property type="match status" value="1"/>
</dbReference>
<protein>
    <recommendedName>
        <fullName evidence="6">PhoH-like protein</fullName>
    </recommendedName>
</protein>
<accession>A0A6F8ZJJ1</accession>
<dbReference type="EMBL" id="LR778114">
    <property type="protein sequence ID" value="CAB1129623.1"/>
    <property type="molecule type" value="Genomic_DNA"/>
</dbReference>
<dbReference type="Pfam" id="PF02562">
    <property type="entry name" value="PhoH"/>
    <property type="match status" value="1"/>
</dbReference>